<dbReference type="OrthoDB" id="9813612at2"/>
<comment type="catalytic activity">
    <reaction evidence="9">
        <text>O-phospho-L-threonine + H(+) = (R)-1-aminopropan-2-yl phosphate + CO2</text>
        <dbReference type="Rhea" id="RHEA:11492"/>
        <dbReference type="ChEBI" id="CHEBI:15378"/>
        <dbReference type="ChEBI" id="CHEBI:16526"/>
        <dbReference type="ChEBI" id="CHEBI:58563"/>
        <dbReference type="ChEBI" id="CHEBI:58675"/>
        <dbReference type="EC" id="4.1.1.81"/>
    </reaction>
</comment>
<evidence type="ECO:0000313" key="12">
    <source>
        <dbReference type="Proteomes" id="UP000432715"/>
    </source>
</evidence>
<evidence type="ECO:0000256" key="6">
    <source>
        <dbReference type="ARBA" id="ARBA00022898"/>
    </source>
</evidence>
<dbReference type="GO" id="GO:0030170">
    <property type="term" value="F:pyridoxal phosphate binding"/>
    <property type="evidence" value="ECO:0007669"/>
    <property type="project" value="InterPro"/>
</dbReference>
<dbReference type="SUPFAM" id="SSF53383">
    <property type="entry name" value="PLP-dependent transferases"/>
    <property type="match status" value="1"/>
</dbReference>
<keyword evidence="6" id="KW-0663">Pyridoxal phosphate</keyword>
<dbReference type="Proteomes" id="UP000432715">
    <property type="component" value="Unassembled WGS sequence"/>
</dbReference>
<dbReference type="InterPro" id="IPR015424">
    <property type="entry name" value="PyrdxlP-dep_Trfase"/>
</dbReference>
<comment type="function">
    <text evidence="2">Decarboxylates L-threonine-O-3-phosphate to yield (R)-1-amino-2-propanol O-2-phosphate, the precursor for the linkage between the nucleotide loop and the corrin ring in cobalamin.</text>
</comment>
<organism evidence="11 12">
    <name type="scientific">Alkaliphilus pronyensis</name>
    <dbReference type="NCBI Taxonomy" id="1482732"/>
    <lineage>
        <taxon>Bacteria</taxon>
        <taxon>Bacillati</taxon>
        <taxon>Bacillota</taxon>
        <taxon>Clostridia</taxon>
        <taxon>Peptostreptococcales</taxon>
        <taxon>Natronincolaceae</taxon>
        <taxon>Alkaliphilus</taxon>
    </lineage>
</organism>
<evidence type="ECO:0000256" key="4">
    <source>
        <dbReference type="ARBA" id="ARBA00012285"/>
    </source>
</evidence>
<evidence type="ECO:0000256" key="9">
    <source>
        <dbReference type="ARBA" id="ARBA00048531"/>
    </source>
</evidence>
<dbReference type="Gene3D" id="3.40.640.10">
    <property type="entry name" value="Type I PLP-dependent aspartate aminotransferase-like (Major domain)"/>
    <property type="match status" value="1"/>
</dbReference>
<dbReference type="UniPathway" id="UPA00148"/>
<dbReference type="InterPro" id="IPR015421">
    <property type="entry name" value="PyrdxlP-dep_Trfase_major"/>
</dbReference>
<keyword evidence="5" id="KW-0169">Cobalamin biosynthesis</keyword>
<feature type="domain" description="Aminotransferase class I/classII large" evidence="10">
    <location>
        <begin position="20"/>
        <end position="354"/>
    </location>
</feature>
<dbReference type="Gene3D" id="3.90.1150.10">
    <property type="entry name" value="Aspartate Aminotransferase, domain 1"/>
    <property type="match status" value="1"/>
</dbReference>
<evidence type="ECO:0000256" key="1">
    <source>
        <dbReference type="ARBA" id="ARBA00001933"/>
    </source>
</evidence>
<keyword evidence="7 11" id="KW-0456">Lyase</keyword>
<dbReference type="CDD" id="cd00609">
    <property type="entry name" value="AAT_like"/>
    <property type="match status" value="1"/>
</dbReference>
<dbReference type="PANTHER" id="PTHR42885">
    <property type="entry name" value="HISTIDINOL-PHOSPHATE AMINOTRANSFERASE-RELATED"/>
    <property type="match status" value="1"/>
</dbReference>
<evidence type="ECO:0000313" key="11">
    <source>
        <dbReference type="EMBL" id="KAB3532901.1"/>
    </source>
</evidence>
<reference evidence="11 12" key="1">
    <citation type="submission" date="2019-10" db="EMBL/GenBank/DDBJ databases">
        <title>Alkaliphilus serpentinus sp. nov. and Alkaliphilus pronyensis sp. nov., two novel anaerobic alkaliphilic species isolated from the serpentinized-hosted hydrothermal field of the Prony Bay (New Caledonia).</title>
        <authorList>
            <person name="Postec A."/>
        </authorList>
    </citation>
    <scope>NUCLEOTIDE SEQUENCE [LARGE SCALE GENOMIC DNA]</scope>
    <source>
        <strain evidence="11 12">LacV</strain>
    </source>
</reference>
<evidence type="ECO:0000256" key="3">
    <source>
        <dbReference type="ARBA" id="ARBA00004953"/>
    </source>
</evidence>
<dbReference type="AlphaFoldDB" id="A0A6I0FDX1"/>
<evidence type="ECO:0000256" key="2">
    <source>
        <dbReference type="ARBA" id="ARBA00003444"/>
    </source>
</evidence>
<dbReference type="EC" id="4.1.1.81" evidence="4"/>
<dbReference type="GO" id="GO:0009236">
    <property type="term" value="P:cobalamin biosynthetic process"/>
    <property type="evidence" value="ECO:0007669"/>
    <property type="project" value="UniProtKB-UniPathway"/>
</dbReference>
<dbReference type="GO" id="GO:0048472">
    <property type="term" value="F:threonine-phosphate decarboxylase activity"/>
    <property type="evidence" value="ECO:0007669"/>
    <property type="project" value="UniProtKB-EC"/>
</dbReference>
<dbReference type="RefSeq" id="WP_151861696.1">
    <property type="nucleotide sequence ID" value="NZ_WBZC01000044.1"/>
</dbReference>
<name>A0A6I0FDX1_9FIRM</name>
<comment type="cofactor">
    <cofactor evidence="1">
        <name>pyridoxal 5'-phosphate</name>
        <dbReference type="ChEBI" id="CHEBI:597326"/>
    </cofactor>
</comment>
<protein>
    <recommendedName>
        <fullName evidence="4">threonine-phosphate decarboxylase</fullName>
        <ecNumber evidence="4">4.1.1.81</ecNumber>
    </recommendedName>
    <alternativeName>
        <fullName evidence="8">L-threonine-O-3-phosphate decarboxylase</fullName>
    </alternativeName>
</protein>
<evidence type="ECO:0000256" key="8">
    <source>
        <dbReference type="ARBA" id="ARBA00029996"/>
    </source>
</evidence>
<proteinExistence type="predicted"/>
<gene>
    <name evidence="11" type="ORF">F8154_11165</name>
</gene>
<dbReference type="NCBIfam" id="TIGR01140">
    <property type="entry name" value="L_thr_O3P_dcar"/>
    <property type="match status" value="1"/>
</dbReference>
<accession>A0A6I0FDX1</accession>
<evidence type="ECO:0000256" key="7">
    <source>
        <dbReference type="ARBA" id="ARBA00023239"/>
    </source>
</evidence>
<evidence type="ECO:0000259" key="10">
    <source>
        <dbReference type="Pfam" id="PF00155"/>
    </source>
</evidence>
<comment type="caution">
    <text evidence="11">The sequence shown here is derived from an EMBL/GenBank/DDBJ whole genome shotgun (WGS) entry which is preliminary data.</text>
</comment>
<keyword evidence="12" id="KW-1185">Reference proteome</keyword>
<comment type="pathway">
    <text evidence="3">Cofactor biosynthesis; adenosylcobalamin biosynthesis.</text>
</comment>
<dbReference type="PANTHER" id="PTHR42885:SF1">
    <property type="entry name" value="THREONINE-PHOSPHATE DECARBOXYLASE"/>
    <property type="match status" value="1"/>
</dbReference>
<dbReference type="InterPro" id="IPR005860">
    <property type="entry name" value="CobD"/>
</dbReference>
<dbReference type="InterPro" id="IPR015422">
    <property type="entry name" value="PyrdxlP-dep_Trfase_small"/>
</dbReference>
<dbReference type="InterPro" id="IPR004839">
    <property type="entry name" value="Aminotransferase_I/II_large"/>
</dbReference>
<sequence>MIHGGNIYEIEEKMGIPRNDILDFSSNINPLGVPDSLKRIILNSVEDLVKYPDIKYNDLKKAIGQYYSLDKADIIVGNGASEIIFNFIRAINPKRPLIVEPTFNEYRRSLKSKEDAVQNYLLKEKDFFQLKANKLINYMENNKTIDMLVICNPNNPTGGLVEPKEMLDIIQYCRLNKIFLMVDEAFMDFVANEATYTLMEYYKDYDNLMLVRAFTKFYGVPGLRLGFGITSNEKVKRKVEALLPPWNINTFGGYFGEVILSEKKYVLNTREWLSKQQEWFTDKLIAIKDIKVFPTRVNFILIKILTKQLTAKQLQQRLLRKGILIRDCSDFIGLNKQYFRLAIKDKASNERLLSDLTNALK</sequence>
<evidence type="ECO:0000256" key="5">
    <source>
        <dbReference type="ARBA" id="ARBA00022573"/>
    </source>
</evidence>
<dbReference type="EMBL" id="WBZC01000044">
    <property type="protein sequence ID" value="KAB3532901.1"/>
    <property type="molecule type" value="Genomic_DNA"/>
</dbReference>
<dbReference type="Pfam" id="PF00155">
    <property type="entry name" value="Aminotran_1_2"/>
    <property type="match status" value="1"/>
</dbReference>